<feature type="compositionally biased region" description="Polar residues" evidence="1">
    <location>
        <begin position="50"/>
        <end position="69"/>
    </location>
</feature>
<comment type="caution">
    <text evidence="2">The sequence shown here is derived from an EMBL/GenBank/DDBJ whole genome shotgun (WGS) entry which is preliminary data.</text>
</comment>
<evidence type="ECO:0000313" key="2">
    <source>
        <dbReference type="EMBL" id="KAK3801193.1"/>
    </source>
</evidence>
<feature type="region of interest" description="Disordered" evidence="1">
    <location>
        <begin position="38"/>
        <end position="69"/>
    </location>
</feature>
<organism evidence="2 3">
    <name type="scientific">Elysia crispata</name>
    <name type="common">lettuce slug</name>
    <dbReference type="NCBI Taxonomy" id="231223"/>
    <lineage>
        <taxon>Eukaryota</taxon>
        <taxon>Metazoa</taxon>
        <taxon>Spiralia</taxon>
        <taxon>Lophotrochozoa</taxon>
        <taxon>Mollusca</taxon>
        <taxon>Gastropoda</taxon>
        <taxon>Heterobranchia</taxon>
        <taxon>Euthyneura</taxon>
        <taxon>Panpulmonata</taxon>
        <taxon>Sacoglossa</taxon>
        <taxon>Placobranchoidea</taxon>
        <taxon>Plakobranchidae</taxon>
        <taxon>Elysia</taxon>
    </lineage>
</organism>
<reference evidence="2" key="1">
    <citation type="journal article" date="2023" name="G3 (Bethesda)">
        <title>A reference genome for the long-term kleptoplast-retaining sea slug Elysia crispata morphotype clarki.</title>
        <authorList>
            <person name="Eastman K.E."/>
            <person name="Pendleton A.L."/>
            <person name="Shaikh M.A."/>
            <person name="Suttiyut T."/>
            <person name="Ogas R."/>
            <person name="Tomko P."/>
            <person name="Gavelis G."/>
            <person name="Widhalm J.R."/>
            <person name="Wisecaver J.H."/>
        </authorList>
    </citation>
    <scope>NUCLEOTIDE SEQUENCE</scope>
    <source>
        <strain evidence="2">ECLA1</strain>
    </source>
</reference>
<evidence type="ECO:0000313" key="3">
    <source>
        <dbReference type="Proteomes" id="UP001283361"/>
    </source>
</evidence>
<dbReference type="Proteomes" id="UP001283361">
    <property type="component" value="Unassembled WGS sequence"/>
</dbReference>
<accession>A0AAE1ECR1</accession>
<dbReference type="AlphaFoldDB" id="A0AAE1ECR1"/>
<evidence type="ECO:0000256" key="1">
    <source>
        <dbReference type="SAM" id="MobiDB-lite"/>
    </source>
</evidence>
<proteinExistence type="predicted"/>
<name>A0AAE1ECR1_9GAST</name>
<dbReference type="EMBL" id="JAWDGP010000360">
    <property type="protein sequence ID" value="KAK3801193.1"/>
    <property type="molecule type" value="Genomic_DNA"/>
</dbReference>
<protein>
    <submittedName>
        <fullName evidence="2">Uncharacterized protein</fullName>
    </submittedName>
</protein>
<gene>
    <name evidence="2" type="ORF">RRG08_004404</name>
</gene>
<keyword evidence="3" id="KW-1185">Reference proteome</keyword>
<sequence length="69" mass="7140">MTTPAVAERPVSVSIINTTPAVAERPVSVSIISTTPAVAERAGPSPPSLIHNTSRQQSVLCPSPSLVQH</sequence>